<organism evidence="3 4">
    <name type="scientific">Desulfosporosinus lacus DSM 15449</name>
    <dbReference type="NCBI Taxonomy" id="1121420"/>
    <lineage>
        <taxon>Bacteria</taxon>
        <taxon>Bacillati</taxon>
        <taxon>Bacillota</taxon>
        <taxon>Clostridia</taxon>
        <taxon>Eubacteriales</taxon>
        <taxon>Desulfitobacteriaceae</taxon>
        <taxon>Desulfosporosinus</taxon>
    </lineage>
</organism>
<proteinExistence type="predicted"/>
<feature type="chain" id="PRO_5039560973" evidence="2">
    <location>
        <begin position="38"/>
        <end position="364"/>
    </location>
</feature>
<sequence length="364" mass="39544">MFAKKRTISSNSRLFIFILAISLVLSTAGCGSSPASSGGNAAETTKPIELKLASFFPATHPVETEITQGWIKAVDKATNGRVKVTSYPAETLLKSAETYEGVVKGVSDIGMSAYAYTRGRFPVVETFLLPGILNKNSMSASYSLMEGIKTLNPKELQDTHHLFSWASGPGNLMSKAPYRELKDIQGLQIGASTGLVGDALKLLGATPVTMPMPEWYEALQKGIMKGGLSAGELLKGFKLGDVTGDYITQTPFIYNQAFFVTMNLDKWNSIPADVQKQIAEATEGYYGGVVPGMWDKINAAGVKYTQDKKKVEIITLSESETAKWLDLLKPLQTNYITTLNGKGLEGEKILTAVKEIVDKNNKKY</sequence>
<evidence type="ECO:0000313" key="3">
    <source>
        <dbReference type="EMBL" id="SHI16497.1"/>
    </source>
</evidence>
<accession>A0A1M5YWQ8</accession>
<dbReference type="Gene3D" id="3.40.190.170">
    <property type="entry name" value="Bacterial extracellular solute-binding protein, family 7"/>
    <property type="match status" value="1"/>
</dbReference>
<evidence type="ECO:0000313" key="4">
    <source>
        <dbReference type="Proteomes" id="UP000183954"/>
    </source>
</evidence>
<dbReference type="RefSeq" id="WP_073030247.1">
    <property type="nucleotide sequence ID" value="NZ_FQXJ01000009.1"/>
</dbReference>
<dbReference type="Proteomes" id="UP000183954">
    <property type="component" value="Unassembled WGS sequence"/>
</dbReference>
<dbReference type="InterPro" id="IPR018389">
    <property type="entry name" value="DctP_fam"/>
</dbReference>
<reference evidence="4" key="1">
    <citation type="submission" date="2016-11" db="EMBL/GenBank/DDBJ databases">
        <authorList>
            <person name="Varghese N."/>
            <person name="Submissions S."/>
        </authorList>
    </citation>
    <scope>NUCLEOTIDE SEQUENCE [LARGE SCALE GENOMIC DNA]</scope>
    <source>
        <strain evidence="4">DSM 15449</strain>
    </source>
</reference>
<dbReference type="InterPro" id="IPR038404">
    <property type="entry name" value="TRAP_DctP_sf"/>
</dbReference>
<dbReference type="EMBL" id="FQXJ01000009">
    <property type="protein sequence ID" value="SHI16497.1"/>
    <property type="molecule type" value="Genomic_DNA"/>
</dbReference>
<dbReference type="PANTHER" id="PTHR33376:SF15">
    <property type="entry name" value="BLL6794 PROTEIN"/>
    <property type="match status" value="1"/>
</dbReference>
<keyword evidence="1 2" id="KW-0732">Signal</keyword>
<gene>
    <name evidence="3" type="ORF">SAMN02746098_02696</name>
</gene>
<dbReference type="OrthoDB" id="9815946at2"/>
<dbReference type="GO" id="GO:0055085">
    <property type="term" value="P:transmembrane transport"/>
    <property type="evidence" value="ECO:0007669"/>
    <property type="project" value="InterPro"/>
</dbReference>
<protein>
    <submittedName>
        <fullName evidence="3">TRAP-type C4-dicarboxylate transport system, substrate-binding protein</fullName>
    </submittedName>
</protein>
<dbReference type="Pfam" id="PF03480">
    <property type="entry name" value="DctP"/>
    <property type="match status" value="1"/>
</dbReference>
<evidence type="ECO:0000256" key="1">
    <source>
        <dbReference type="ARBA" id="ARBA00022729"/>
    </source>
</evidence>
<dbReference type="PANTHER" id="PTHR33376">
    <property type="match status" value="1"/>
</dbReference>
<dbReference type="NCBIfam" id="NF037995">
    <property type="entry name" value="TRAP_S1"/>
    <property type="match status" value="1"/>
</dbReference>
<dbReference type="AlphaFoldDB" id="A0A1M5YWQ8"/>
<dbReference type="CDD" id="cd13665">
    <property type="entry name" value="PBP2_TRAP_Dctp3_4"/>
    <property type="match status" value="1"/>
</dbReference>
<keyword evidence="4" id="KW-1185">Reference proteome</keyword>
<evidence type="ECO:0000256" key="2">
    <source>
        <dbReference type="SAM" id="SignalP"/>
    </source>
</evidence>
<feature type="signal peptide" evidence="2">
    <location>
        <begin position="1"/>
        <end position="37"/>
    </location>
</feature>
<dbReference type="PROSITE" id="PS51257">
    <property type="entry name" value="PROKAR_LIPOPROTEIN"/>
    <property type="match status" value="1"/>
</dbReference>
<name>A0A1M5YWQ8_9FIRM</name>
<dbReference type="STRING" id="1121420.SAMN02746098_02696"/>